<dbReference type="EMBL" id="FOLQ01000005">
    <property type="protein sequence ID" value="SFD43956.1"/>
    <property type="molecule type" value="Genomic_DNA"/>
</dbReference>
<evidence type="ECO:0000313" key="2">
    <source>
        <dbReference type="Proteomes" id="UP000198598"/>
    </source>
</evidence>
<protein>
    <submittedName>
        <fullName evidence="1">Uncharacterized protein</fullName>
    </submittedName>
</protein>
<sequence length="96" mass="10963">MVNVKLFQRGTLAKITHSRDILGGLKGRDCVRLNTTLKAPLSYLGERFQKIKLPSTTDLFLKAGNIQLKGAYSVLVRTLEREHLTLRIRLKRLTRC</sequence>
<organism evidence="1 2">
    <name type="scientific">Spirosoma endophyticum</name>
    <dbReference type="NCBI Taxonomy" id="662367"/>
    <lineage>
        <taxon>Bacteria</taxon>
        <taxon>Pseudomonadati</taxon>
        <taxon>Bacteroidota</taxon>
        <taxon>Cytophagia</taxon>
        <taxon>Cytophagales</taxon>
        <taxon>Cytophagaceae</taxon>
        <taxon>Spirosoma</taxon>
    </lineage>
</organism>
<gene>
    <name evidence="1" type="ORF">SAMN05216167_10547</name>
</gene>
<dbReference type="AlphaFoldDB" id="A0A1I1SBW4"/>
<dbReference type="STRING" id="662367.SAMN05216167_10547"/>
<reference evidence="1 2" key="1">
    <citation type="submission" date="2016-10" db="EMBL/GenBank/DDBJ databases">
        <authorList>
            <person name="de Groot N.N."/>
        </authorList>
    </citation>
    <scope>NUCLEOTIDE SEQUENCE [LARGE SCALE GENOMIC DNA]</scope>
    <source>
        <strain evidence="1 2">DSM 26130</strain>
    </source>
</reference>
<name>A0A1I1SBW4_9BACT</name>
<keyword evidence="2" id="KW-1185">Reference proteome</keyword>
<dbReference type="Proteomes" id="UP000198598">
    <property type="component" value="Unassembled WGS sequence"/>
</dbReference>
<accession>A0A1I1SBW4</accession>
<proteinExistence type="predicted"/>
<evidence type="ECO:0000313" key="1">
    <source>
        <dbReference type="EMBL" id="SFD43956.1"/>
    </source>
</evidence>